<dbReference type="InterPro" id="IPR050366">
    <property type="entry name" value="BP-dependent_transpt_permease"/>
</dbReference>
<comment type="similarity">
    <text evidence="9">Belongs to the binding-protein-dependent transport system permease family.</text>
</comment>
<evidence type="ECO:0000313" key="10">
    <source>
        <dbReference type="EMBL" id="AUR01151.1"/>
    </source>
</evidence>
<keyword evidence="5" id="KW-0571">Peptide transport</keyword>
<feature type="transmembrane region" description="Helical" evidence="9">
    <location>
        <begin position="76"/>
        <end position="102"/>
    </location>
</feature>
<evidence type="ECO:0000256" key="5">
    <source>
        <dbReference type="ARBA" id="ARBA00022856"/>
    </source>
</evidence>
<name>A0A2I7I344_9RHOB</name>
<reference evidence="10 11" key="2">
    <citation type="journal article" date="2017" name="Genome Biol. Evol.">
        <title>Trajectories and Drivers of Genome Evolution in Surface-Associated Marine Phaeobacter.</title>
        <authorList>
            <person name="Freese H.M."/>
            <person name="Sikorski J."/>
            <person name="Bunk B."/>
            <person name="Scheuner C."/>
            <person name="Meier-Kolthoff J.P."/>
            <person name="Sproer C."/>
            <person name="Gram L."/>
            <person name="Overmann J."/>
        </authorList>
    </citation>
    <scope>NUCLEOTIDE SEQUENCE [LARGE SCALE GENOMIC DNA]</scope>
    <source>
        <strain evidence="10 11">P88</strain>
        <plasmid evidence="11">pp88_a</plasmid>
    </source>
</reference>
<dbReference type="RefSeq" id="WP_102877736.1">
    <property type="nucleotide sequence ID" value="NZ_CP010651.1"/>
</dbReference>
<sequence length="269" mass="29154">MQLASRRNLLFAAVILLCLAIWLAEAVGWLEYHSSRAVLAPPGLGHWLGTNEIGQDVLIGLILATPTTLTLAMTTAVVTVSLAVGAASLVVFGGPFLSALMLRCVDVLQVVPTMLLLLLVAALVSPGFMALFLLLVLTGWSDDVRVVAAVLRREALRENVQYARVMGAGWFYCWRWHLFAALRPLLGALMVQNIRQAALKSAGLAFLGLTDPRLLTWGSMMQSAMDQLYTGAWMWLLLPPAALLSLLLHTTLKLGDRRLRSGAVLGPAF</sequence>
<dbReference type="GO" id="GO:0005886">
    <property type="term" value="C:plasma membrane"/>
    <property type="evidence" value="ECO:0007669"/>
    <property type="project" value="UniProtKB-SubCell"/>
</dbReference>
<feature type="transmembrane region" description="Helical" evidence="9">
    <location>
        <begin position="232"/>
        <end position="252"/>
    </location>
</feature>
<dbReference type="PANTHER" id="PTHR43386:SF1">
    <property type="entry name" value="D,D-DIPEPTIDE TRANSPORT SYSTEM PERMEASE PROTEIN DDPC-RELATED"/>
    <property type="match status" value="1"/>
</dbReference>
<keyword evidence="7 9" id="KW-1133">Transmembrane helix</keyword>
<protein>
    <submittedName>
        <fullName evidence="10">ABC transporter, integral inner membrane component</fullName>
    </submittedName>
</protein>
<keyword evidence="8 9" id="KW-0472">Membrane</keyword>
<dbReference type="GO" id="GO:0015833">
    <property type="term" value="P:peptide transport"/>
    <property type="evidence" value="ECO:0007669"/>
    <property type="project" value="UniProtKB-KW"/>
</dbReference>
<dbReference type="InterPro" id="IPR000515">
    <property type="entry name" value="MetI-like"/>
</dbReference>
<evidence type="ECO:0000313" key="11">
    <source>
        <dbReference type="Proteomes" id="UP000236447"/>
    </source>
</evidence>
<dbReference type="SUPFAM" id="SSF161098">
    <property type="entry name" value="MetI-like"/>
    <property type="match status" value="1"/>
</dbReference>
<gene>
    <name evidence="10" type="ORF">PhaeoP88_03838</name>
</gene>
<evidence type="ECO:0000256" key="1">
    <source>
        <dbReference type="ARBA" id="ARBA00004651"/>
    </source>
</evidence>
<geneLocation type="plasmid" evidence="11">
    <name>pp88_a</name>
</geneLocation>
<dbReference type="EMBL" id="CP010726">
    <property type="protein sequence ID" value="AUR01151.1"/>
    <property type="molecule type" value="Genomic_DNA"/>
</dbReference>
<evidence type="ECO:0000256" key="6">
    <source>
        <dbReference type="ARBA" id="ARBA00022927"/>
    </source>
</evidence>
<dbReference type="InterPro" id="IPR035906">
    <property type="entry name" value="MetI-like_sf"/>
</dbReference>
<reference evidence="10 11" key="1">
    <citation type="journal article" date="2017" name="Front. Microbiol.">
        <title>Phaeobacter piscinae sp. nov., a species of the Roseobacter group and potential aquaculture probiont.</title>
        <authorList>
            <person name="Sonnenschein E.C."/>
            <person name="Phippen C.B.W."/>
            <person name="Nielsen K.F."/>
            <person name="Mateiu R.V."/>
            <person name="Melchiorsen J."/>
            <person name="Gram L."/>
            <person name="Overmann J."/>
            <person name="Freese H.M."/>
        </authorList>
    </citation>
    <scope>NUCLEOTIDE SEQUENCE [LARGE SCALE GENOMIC DNA]</scope>
    <source>
        <strain evidence="10 11">P88</strain>
        <plasmid evidence="11">pp88_a</plasmid>
    </source>
</reference>
<evidence type="ECO:0000256" key="4">
    <source>
        <dbReference type="ARBA" id="ARBA00022692"/>
    </source>
</evidence>
<keyword evidence="3" id="KW-1003">Cell membrane</keyword>
<evidence type="ECO:0000256" key="8">
    <source>
        <dbReference type="ARBA" id="ARBA00023136"/>
    </source>
</evidence>
<dbReference type="GO" id="GO:0015031">
    <property type="term" value="P:protein transport"/>
    <property type="evidence" value="ECO:0007669"/>
    <property type="project" value="UniProtKB-KW"/>
</dbReference>
<evidence type="ECO:0000256" key="9">
    <source>
        <dbReference type="RuleBase" id="RU363032"/>
    </source>
</evidence>
<keyword evidence="2 9" id="KW-0813">Transport</keyword>
<evidence type="ECO:0000256" key="2">
    <source>
        <dbReference type="ARBA" id="ARBA00022448"/>
    </source>
</evidence>
<evidence type="ECO:0000256" key="3">
    <source>
        <dbReference type="ARBA" id="ARBA00022475"/>
    </source>
</evidence>
<dbReference type="Pfam" id="PF00528">
    <property type="entry name" value="BPD_transp_1"/>
    <property type="match status" value="1"/>
</dbReference>
<comment type="subcellular location">
    <subcellularLocation>
        <location evidence="1 9">Cell membrane</location>
        <topology evidence="1 9">Multi-pass membrane protein</topology>
    </subcellularLocation>
</comment>
<dbReference type="Gene3D" id="1.10.3720.10">
    <property type="entry name" value="MetI-like"/>
    <property type="match status" value="1"/>
</dbReference>
<keyword evidence="4 9" id="KW-0812">Transmembrane</keyword>
<dbReference type="Proteomes" id="UP000236447">
    <property type="component" value="Plasmid pP88_a"/>
</dbReference>
<dbReference type="AlphaFoldDB" id="A0A2I7I344"/>
<keyword evidence="6" id="KW-0653">Protein transport</keyword>
<accession>A0A2I7I344</accession>
<dbReference type="GeneID" id="57290456"/>
<feature type="transmembrane region" description="Helical" evidence="9">
    <location>
        <begin position="114"/>
        <end position="137"/>
    </location>
</feature>
<proteinExistence type="inferred from homology"/>
<evidence type="ECO:0000256" key="7">
    <source>
        <dbReference type="ARBA" id="ARBA00022989"/>
    </source>
</evidence>
<dbReference type="PANTHER" id="PTHR43386">
    <property type="entry name" value="OLIGOPEPTIDE TRANSPORT SYSTEM PERMEASE PROTEIN APPC"/>
    <property type="match status" value="1"/>
</dbReference>
<dbReference type="GO" id="GO:0055085">
    <property type="term" value="P:transmembrane transport"/>
    <property type="evidence" value="ECO:0007669"/>
    <property type="project" value="InterPro"/>
</dbReference>
<keyword evidence="10" id="KW-0614">Plasmid</keyword>
<organism evidence="10 11">
    <name type="scientific">Phaeobacter inhibens</name>
    <dbReference type="NCBI Taxonomy" id="221822"/>
    <lineage>
        <taxon>Bacteria</taxon>
        <taxon>Pseudomonadati</taxon>
        <taxon>Pseudomonadota</taxon>
        <taxon>Alphaproteobacteria</taxon>
        <taxon>Rhodobacterales</taxon>
        <taxon>Roseobacteraceae</taxon>
        <taxon>Phaeobacter</taxon>
    </lineage>
</organism>
<dbReference type="PROSITE" id="PS50928">
    <property type="entry name" value="ABC_TM1"/>
    <property type="match status" value="1"/>
</dbReference>